<gene>
    <name evidence="1" type="ORF">Eint_010390</name>
</gene>
<accession>E0S5B7</accession>
<reference evidence="1 2" key="2">
    <citation type="journal article" date="2012" name="Proc. Natl. Acad. Sci. U.S.A.">
        <title>Gain and loss of multiple functionally related, horizontally transferred genes in the reduced genomes of two microsporidian parasites.</title>
        <authorList>
            <person name="Pombert J.-F."/>
            <person name="Selman M."/>
            <person name="Burki F."/>
            <person name="Bardell F.T."/>
            <person name="Farinelli L."/>
            <person name="Solter L.F."/>
            <person name="Whitman D.W."/>
            <person name="Weiss L.M."/>
            <person name="Corradi N."/>
            <person name="Keeling P.J."/>
        </authorList>
    </citation>
    <scope>NUCLEOTIDE SEQUENCE [LARGE SCALE GENOMIC DNA]</scope>
    <source>
        <strain evidence="1 2">ATCC 50506</strain>
    </source>
</reference>
<keyword evidence="2" id="KW-1185">Reference proteome</keyword>
<dbReference type="HOGENOM" id="CLU_1151787_0_0_1"/>
<reference evidence="1 2" key="1">
    <citation type="journal article" date="2010" name="Nat. Commun.">
        <title>The complete sequence of the smallest known nuclear genome from the microsporidian Encephalitozoon intestinalis.</title>
        <authorList>
            <person name="Corradi N."/>
            <person name="Pombert J.-F."/>
            <person name="Farinelli L."/>
            <person name="Didier E.S."/>
            <person name="Keeling P.J."/>
        </authorList>
    </citation>
    <scope>NUCLEOTIDE SEQUENCE [LARGE SCALE GENOMIC DNA]</scope>
    <source>
        <strain evidence="1 2">ATCC 50506</strain>
    </source>
</reference>
<proteinExistence type="predicted"/>
<name>E0S5B7_ENCIT</name>
<dbReference type="GeneID" id="9698525"/>
<dbReference type="RefSeq" id="XP_003072262.1">
    <property type="nucleotide sequence ID" value="XM_003072216.1"/>
</dbReference>
<dbReference type="AlphaFoldDB" id="E0S5B7"/>
<evidence type="ECO:0000313" key="2">
    <source>
        <dbReference type="Proteomes" id="UP000002313"/>
    </source>
</evidence>
<dbReference type="KEGG" id="ein:Eint_010390"/>
<evidence type="ECO:0000313" key="1">
    <source>
        <dbReference type="EMBL" id="ADM10902.1"/>
    </source>
</evidence>
<dbReference type="VEuPathDB" id="MicrosporidiaDB:Eint_010390"/>
<organism evidence="1 2">
    <name type="scientific">Encephalitozoon intestinalis (strain ATCC 50506)</name>
    <name type="common">Microsporidian parasite</name>
    <name type="synonym">Septata intestinalis</name>
    <dbReference type="NCBI Taxonomy" id="876142"/>
    <lineage>
        <taxon>Eukaryota</taxon>
        <taxon>Fungi</taxon>
        <taxon>Fungi incertae sedis</taxon>
        <taxon>Microsporidia</taxon>
        <taxon>Unikaryonidae</taxon>
        <taxon>Encephalitozoon</taxon>
    </lineage>
</organism>
<dbReference type="OrthoDB" id="2191249at2759"/>
<protein>
    <submittedName>
        <fullName evidence="1">Uncharacterized protein</fullName>
    </submittedName>
</protein>
<dbReference type="EMBL" id="CP001942">
    <property type="protein sequence ID" value="ADM10902.1"/>
    <property type="molecule type" value="Genomic_DNA"/>
</dbReference>
<dbReference type="Proteomes" id="UP000002313">
    <property type="component" value="Chromosome I"/>
</dbReference>
<sequence length="241" mass="28610">MEDLVDRAVFKEYKEYLLSETHSLGLKTQEPFFSLNRYDLSGEKVRVFSIELVGNEFYAIEGYLLLHRGDSIKVYKYDEKFRCTRIKSMDFHLLIFLVKKKAISRRCRLLFYNILLHLVKNNEKKYDMKLKEIMCYMCADWMVDARMGDCMVSCVYRNGESRVYNSKLQLVDENFLWKKEKSTIECKSQKIKVMKNCVEVSRNDWSFKSVFPVGEIRQYVALENSLFLLTEDSIKVLSFEG</sequence>